<sequence length="176" mass="19283">MSKITVTPPSIRLRSASTFNLHHFVSATALVDHLHSSASALHMFANFVSAHFKMSGPSTDMFENLDSMGAPQKKPRLSASEAVNLSGMEAPSKRLPSTSLWPSLKVPTSTVDVPSPRPEQALVEPAIEHPTTEDPPLAAPERRTRRGRLHTIQSVNYVEYTSPDGRVRRSSRLPGH</sequence>
<comment type="caution">
    <text evidence="2">The sequence shown here is derived from an EMBL/GenBank/DDBJ whole genome shotgun (WGS) entry which is preliminary data.</text>
</comment>
<evidence type="ECO:0000313" key="2">
    <source>
        <dbReference type="EMBL" id="KAH8079400.1"/>
    </source>
</evidence>
<feature type="region of interest" description="Disordered" evidence="1">
    <location>
        <begin position="122"/>
        <end position="150"/>
    </location>
</feature>
<proteinExistence type="predicted"/>
<gene>
    <name evidence="2" type="ORF">BXZ70DRAFT_646924</name>
</gene>
<reference evidence="2" key="1">
    <citation type="journal article" date="2021" name="New Phytol.">
        <title>Evolutionary innovations through gain and loss of genes in the ectomycorrhizal Boletales.</title>
        <authorList>
            <person name="Wu G."/>
            <person name="Miyauchi S."/>
            <person name="Morin E."/>
            <person name="Kuo A."/>
            <person name="Drula E."/>
            <person name="Varga T."/>
            <person name="Kohler A."/>
            <person name="Feng B."/>
            <person name="Cao Y."/>
            <person name="Lipzen A."/>
            <person name="Daum C."/>
            <person name="Hundley H."/>
            <person name="Pangilinan J."/>
            <person name="Johnson J."/>
            <person name="Barry K."/>
            <person name="LaButti K."/>
            <person name="Ng V."/>
            <person name="Ahrendt S."/>
            <person name="Min B."/>
            <person name="Choi I.G."/>
            <person name="Park H."/>
            <person name="Plett J.M."/>
            <person name="Magnuson J."/>
            <person name="Spatafora J.W."/>
            <person name="Nagy L.G."/>
            <person name="Henrissat B."/>
            <person name="Grigoriev I.V."/>
            <person name="Yang Z.L."/>
            <person name="Xu J."/>
            <person name="Martin F.M."/>
        </authorList>
    </citation>
    <scope>NUCLEOTIDE SEQUENCE</scope>
    <source>
        <strain evidence="2">KKN 215</strain>
    </source>
</reference>
<organism evidence="2 3">
    <name type="scientific">Cristinia sonorae</name>
    <dbReference type="NCBI Taxonomy" id="1940300"/>
    <lineage>
        <taxon>Eukaryota</taxon>
        <taxon>Fungi</taxon>
        <taxon>Dikarya</taxon>
        <taxon>Basidiomycota</taxon>
        <taxon>Agaricomycotina</taxon>
        <taxon>Agaricomycetes</taxon>
        <taxon>Agaricomycetidae</taxon>
        <taxon>Agaricales</taxon>
        <taxon>Pleurotineae</taxon>
        <taxon>Stephanosporaceae</taxon>
        <taxon>Cristinia</taxon>
    </lineage>
</organism>
<name>A0A8K0XKC0_9AGAR</name>
<keyword evidence="3" id="KW-1185">Reference proteome</keyword>
<accession>A0A8K0XKC0</accession>
<evidence type="ECO:0000256" key="1">
    <source>
        <dbReference type="SAM" id="MobiDB-lite"/>
    </source>
</evidence>
<protein>
    <submittedName>
        <fullName evidence="2">Uncharacterized protein</fullName>
    </submittedName>
</protein>
<evidence type="ECO:0000313" key="3">
    <source>
        <dbReference type="Proteomes" id="UP000813824"/>
    </source>
</evidence>
<dbReference type="AlphaFoldDB" id="A0A8K0XKC0"/>
<dbReference type="EMBL" id="JAEVFJ010000056">
    <property type="protein sequence ID" value="KAH8079400.1"/>
    <property type="molecule type" value="Genomic_DNA"/>
</dbReference>
<dbReference type="Proteomes" id="UP000813824">
    <property type="component" value="Unassembled WGS sequence"/>
</dbReference>